<dbReference type="AlphaFoldDB" id="A0AAD5XUJ5"/>
<protein>
    <submittedName>
        <fullName evidence="1">Uncharacterized protein</fullName>
    </submittedName>
</protein>
<reference evidence="1" key="1">
    <citation type="submission" date="2020-05" db="EMBL/GenBank/DDBJ databases">
        <title>Phylogenomic resolution of chytrid fungi.</title>
        <authorList>
            <person name="Stajich J.E."/>
            <person name="Amses K."/>
            <person name="Simmons R."/>
            <person name="Seto K."/>
            <person name="Myers J."/>
            <person name="Bonds A."/>
            <person name="Quandt C.A."/>
            <person name="Barry K."/>
            <person name="Liu P."/>
            <person name="Grigoriev I."/>
            <person name="Longcore J.E."/>
            <person name="James T.Y."/>
        </authorList>
    </citation>
    <scope>NUCLEOTIDE SEQUENCE</scope>
    <source>
        <strain evidence="1">JEL0476</strain>
    </source>
</reference>
<sequence>MSAVEQLQTKATETVTYIASLAAPYTPTVVKDGVIYTANTAQTLSTSALETANQTAATLQSHANQALHSATSTLTATQEFANQKASEAFTLGKEVVGQTANTITSYTPDPVVALVNKSLENAQALRTDPIGTVKSYTPDFVIQVGEKTYEVVAHTTESAKKTVDETSGFIVTKVNGTVDYITHIPQVESLMAELKKLIPGNKKEE</sequence>
<comment type="caution">
    <text evidence="1">The sequence shown here is derived from an EMBL/GenBank/DDBJ whole genome shotgun (WGS) entry which is preliminary data.</text>
</comment>
<proteinExistence type="predicted"/>
<dbReference type="Proteomes" id="UP001211065">
    <property type="component" value="Unassembled WGS sequence"/>
</dbReference>
<evidence type="ECO:0000313" key="2">
    <source>
        <dbReference type="Proteomes" id="UP001211065"/>
    </source>
</evidence>
<keyword evidence="2" id="KW-1185">Reference proteome</keyword>
<gene>
    <name evidence="1" type="ORF">HK099_006093</name>
</gene>
<evidence type="ECO:0000313" key="1">
    <source>
        <dbReference type="EMBL" id="KAJ3216023.1"/>
    </source>
</evidence>
<name>A0AAD5XUJ5_9FUNG</name>
<dbReference type="EMBL" id="JADGJW010000503">
    <property type="protein sequence ID" value="KAJ3216023.1"/>
    <property type="molecule type" value="Genomic_DNA"/>
</dbReference>
<accession>A0AAD5XUJ5</accession>
<organism evidence="1 2">
    <name type="scientific">Clydaea vesicula</name>
    <dbReference type="NCBI Taxonomy" id="447962"/>
    <lineage>
        <taxon>Eukaryota</taxon>
        <taxon>Fungi</taxon>
        <taxon>Fungi incertae sedis</taxon>
        <taxon>Chytridiomycota</taxon>
        <taxon>Chytridiomycota incertae sedis</taxon>
        <taxon>Chytridiomycetes</taxon>
        <taxon>Lobulomycetales</taxon>
        <taxon>Lobulomycetaceae</taxon>
        <taxon>Clydaea</taxon>
    </lineage>
</organism>